<geneLocation type="mitochondrion" evidence="19"/>
<feature type="transmembrane region" description="Helical" evidence="16">
    <location>
        <begin position="390"/>
        <end position="413"/>
    </location>
</feature>
<feature type="domain" description="NADH:ubiquinone oxidoreductase chain 4 N-terminal" evidence="18">
    <location>
        <begin position="1"/>
        <end position="110"/>
    </location>
</feature>
<evidence type="ECO:0000313" key="19">
    <source>
        <dbReference type="EMBL" id="AUN28817.1"/>
    </source>
</evidence>
<evidence type="ECO:0000256" key="16">
    <source>
        <dbReference type="RuleBase" id="RU003297"/>
    </source>
</evidence>
<feature type="transmembrane region" description="Helical" evidence="16">
    <location>
        <begin position="259"/>
        <end position="279"/>
    </location>
</feature>
<evidence type="ECO:0000256" key="11">
    <source>
        <dbReference type="ARBA" id="ARBA00023027"/>
    </source>
</evidence>
<evidence type="ECO:0000256" key="13">
    <source>
        <dbReference type="ARBA" id="ARBA00023128"/>
    </source>
</evidence>
<dbReference type="EMBL" id="MG026730">
    <property type="protein sequence ID" value="AUN28817.1"/>
    <property type="molecule type" value="Genomic_DNA"/>
</dbReference>
<dbReference type="InterPro" id="IPR001750">
    <property type="entry name" value="ND/Mrp_TM"/>
</dbReference>
<feature type="transmembrane region" description="Helical" evidence="16">
    <location>
        <begin position="149"/>
        <end position="168"/>
    </location>
</feature>
<dbReference type="PANTHER" id="PTHR43507">
    <property type="entry name" value="NADH-UBIQUINONE OXIDOREDUCTASE CHAIN 4"/>
    <property type="match status" value="1"/>
</dbReference>
<dbReference type="EC" id="7.1.1.2" evidence="3 16"/>
<proteinExistence type="inferred from homology"/>
<dbReference type="GO" id="GO:0015990">
    <property type="term" value="P:electron transport coupled proton transport"/>
    <property type="evidence" value="ECO:0007669"/>
    <property type="project" value="TreeGrafter"/>
</dbReference>
<dbReference type="GO" id="GO:0031966">
    <property type="term" value="C:mitochondrial membrane"/>
    <property type="evidence" value="ECO:0007669"/>
    <property type="project" value="UniProtKB-SubCell"/>
</dbReference>
<evidence type="ECO:0000256" key="3">
    <source>
        <dbReference type="ARBA" id="ARBA00012944"/>
    </source>
</evidence>
<keyword evidence="14 16" id="KW-0472">Membrane</keyword>
<evidence type="ECO:0000256" key="14">
    <source>
        <dbReference type="ARBA" id="ARBA00023136"/>
    </source>
</evidence>
<feature type="transmembrane region" description="Helical" evidence="16">
    <location>
        <begin position="62"/>
        <end position="81"/>
    </location>
</feature>
<organism evidence="19">
    <name type="scientific">Sinocyclocheilus multipunctatus</name>
    <dbReference type="NCBI Taxonomy" id="307953"/>
    <lineage>
        <taxon>Eukaryota</taxon>
        <taxon>Metazoa</taxon>
        <taxon>Chordata</taxon>
        <taxon>Craniata</taxon>
        <taxon>Vertebrata</taxon>
        <taxon>Euteleostomi</taxon>
        <taxon>Actinopterygii</taxon>
        <taxon>Neopterygii</taxon>
        <taxon>Teleostei</taxon>
        <taxon>Ostariophysi</taxon>
        <taxon>Cypriniformes</taxon>
        <taxon>Cyprinidae</taxon>
        <taxon>Cyprininae</taxon>
        <taxon>Sinocyclocheilus</taxon>
    </lineage>
</organism>
<dbReference type="GO" id="GO:0003954">
    <property type="term" value="F:NADH dehydrogenase activity"/>
    <property type="evidence" value="ECO:0007669"/>
    <property type="project" value="TreeGrafter"/>
</dbReference>
<dbReference type="GO" id="GO:0042773">
    <property type="term" value="P:ATP synthesis coupled electron transport"/>
    <property type="evidence" value="ECO:0007669"/>
    <property type="project" value="InterPro"/>
</dbReference>
<feature type="transmembrane region" description="Helical" evidence="16">
    <location>
        <begin position="434"/>
        <end position="450"/>
    </location>
</feature>
<dbReference type="NCBIfam" id="TIGR01972">
    <property type="entry name" value="NDH_I_M"/>
    <property type="match status" value="1"/>
</dbReference>
<feature type="transmembrane region" description="Helical" evidence="16">
    <location>
        <begin position="21"/>
        <end position="42"/>
    </location>
</feature>
<dbReference type="AlphaFoldDB" id="A0A343S7H4"/>
<feature type="domain" description="NADH:quinone oxidoreductase/Mrp antiporter transmembrane" evidence="17">
    <location>
        <begin position="113"/>
        <end position="404"/>
    </location>
</feature>
<keyword evidence="12 16" id="KW-0830">Ubiquinone</keyword>
<evidence type="ECO:0000259" key="17">
    <source>
        <dbReference type="Pfam" id="PF00361"/>
    </source>
</evidence>
<dbReference type="Pfam" id="PF01059">
    <property type="entry name" value="Oxidored_q5_N"/>
    <property type="match status" value="1"/>
</dbReference>
<dbReference type="InterPro" id="IPR003918">
    <property type="entry name" value="NADH_UbQ_OxRdtase"/>
</dbReference>
<keyword evidence="8" id="KW-1278">Translocase</keyword>
<dbReference type="GO" id="GO:0048039">
    <property type="term" value="F:ubiquinone binding"/>
    <property type="evidence" value="ECO:0007669"/>
    <property type="project" value="TreeGrafter"/>
</dbReference>
<keyword evidence="6 16" id="KW-0679">Respiratory chain</keyword>
<evidence type="ECO:0000256" key="4">
    <source>
        <dbReference type="ARBA" id="ARBA00021006"/>
    </source>
</evidence>
<evidence type="ECO:0000256" key="6">
    <source>
        <dbReference type="ARBA" id="ARBA00022660"/>
    </source>
</evidence>
<comment type="similarity">
    <text evidence="2 16">Belongs to the complex I subunit 4 family.</text>
</comment>
<evidence type="ECO:0000256" key="5">
    <source>
        <dbReference type="ARBA" id="ARBA00022448"/>
    </source>
</evidence>
<feature type="transmembrane region" description="Helical" evidence="16">
    <location>
        <begin position="117"/>
        <end position="137"/>
    </location>
</feature>
<keyword evidence="9 16" id="KW-0249">Electron transport</keyword>
<protein>
    <recommendedName>
        <fullName evidence="4 16">NADH-ubiquinone oxidoreductase chain 4</fullName>
        <ecNumber evidence="3 16">7.1.1.2</ecNumber>
    </recommendedName>
</protein>
<keyword evidence="10 16" id="KW-1133">Transmembrane helix</keyword>
<evidence type="ECO:0000256" key="2">
    <source>
        <dbReference type="ARBA" id="ARBA00009025"/>
    </source>
</evidence>
<comment type="catalytic activity">
    <reaction evidence="15 16">
        <text>a ubiquinone + NADH + 5 H(+)(in) = a ubiquinol + NAD(+) + 4 H(+)(out)</text>
        <dbReference type="Rhea" id="RHEA:29091"/>
        <dbReference type="Rhea" id="RHEA-COMP:9565"/>
        <dbReference type="Rhea" id="RHEA-COMP:9566"/>
        <dbReference type="ChEBI" id="CHEBI:15378"/>
        <dbReference type="ChEBI" id="CHEBI:16389"/>
        <dbReference type="ChEBI" id="CHEBI:17976"/>
        <dbReference type="ChEBI" id="CHEBI:57540"/>
        <dbReference type="ChEBI" id="CHEBI:57945"/>
        <dbReference type="EC" id="7.1.1.2"/>
    </reaction>
</comment>
<dbReference type="PRINTS" id="PR01437">
    <property type="entry name" value="NUOXDRDTASE4"/>
</dbReference>
<evidence type="ECO:0000256" key="12">
    <source>
        <dbReference type="ARBA" id="ARBA00023075"/>
    </source>
</evidence>
<evidence type="ECO:0000256" key="9">
    <source>
        <dbReference type="ARBA" id="ARBA00022982"/>
    </source>
</evidence>
<sequence>MLKVLIPTIMLFPTIWLASPKWLWTTTTAHSLLIASISLTWLKWTSETGWASSNMYLATDPLSTPLLVLTCWLLPLMILASQNHTNSEPISRQRSYIMLLASLQTFLIMAFGATEIIMFYIMFEATLIPTLIIITRWGNQAERLNAGTYFLFYTLAGSLPLLVALLLLQQSTGSLSMLVLQYSQPLQLSSWGHMVWWAGCLIAFLVKMPLYGVHLWLPKAHVEAPVAGSMVLAAVLLKLGGYGMMRMMVTLDPLSKELAYPFIILALWGIIMTGSICLRQTDLKSLIAYSSVSHMGLVAGGILIQTTWGFSGAIILMIAHGLASSALFCLANTAYERTHSRTMMLARGLQMIFPLAAVWWFAANLANLALPPLPNLMGELMIITTLFNWSPWTILLTGLGTLITAGYSLYMFLMSQRGPTPNHIMGLQPFHTREHLLMTLHLIPVILLVAKPELMWGWCY</sequence>
<evidence type="ECO:0000256" key="8">
    <source>
        <dbReference type="ARBA" id="ARBA00022967"/>
    </source>
</evidence>
<name>A0A343S7H4_9TELE</name>
<gene>
    <name evidence="19" type="primary">ND4</name>
</gene>
<keyword evidence="13 16" id="KW-0496">Mitochondrion</keyword>
<feature type="transmembrane region" description="Helical" evidence="16">
    <location>
        <begin position="220"/>
        <end position="239"/>
    </location>
</feature>
<evidence type="ECO:0000256" key="1">
    <source>
        <dbReference type="ARBA" id="ARBA00004225"/>
    </source>
</evidence>
<feature type="transmembrane region" description="Helical" evidence="16">
    <location>
        <begin position="352"/>
        <end position="370"/>
    </location>
</feature>
<evidence type="ECO:0000256" key="10">
    <source>
        <dbReference type="ARBA" id="ARBA00022989"/>
    </source>
</evidence>
<feature type="transmembrane region" description="Helical" evidence="16">
    <location>
        <begin position="286"/>
        <end position="304"/>
    </location>
</feature>
<keyword evidence="11 16" id="KW-0520">NAD</keyword>
<evidence type="ECO:0000256" key="15">
    <source>
        <dbReference type="ARBA" id="ARBA00049551"/>
    </source>
</evidence>
<dbReference type="Pfam" id="PF00361">
    <property type="entry name" value="Proton_antipo_M"/>
    <property type="match status" value="1"/>
</dbReference>
<reference evidence="19" key="1">
    <citation type="submission" date="2017-10" db="EMBL/GenBank/DDBJ databases">
        <title>Characterization and phylogenetic analysis of the complete mitogenome of a cavefish, Sinocyclocheilus multipunctatus (Cypriniformes: Cyprinidae).</title>
        <authorList>
            <person name="Zhang R."/>
            <person name="Wang X."/>
        </authorList>
    </citation>
    <scope>NUCLEOTIDE SEQUENCE</scope>
</reference>
<dbReference type="InterPro" id="IPR010227">
    <property type="entry name" value="NADH_Q_OxRdtase_chainM/4"/>
</dbReference>
<feature type="transmembrane region" description="Helical" evidence="16">
    <location>
        <begin position="188"/>
        <end position="208"/>
    </location>
</feature>
<comment type="subcellular location">
    <subcellularLocation>
        <location evidence="1 16">Mitochondrion membrane</location>
        <topology evidence="1 16">Multi-pass membrane protein</topology>
    </subcellularLocation>
</comment>
<dbReference type="PANTHER" id="PTHR43507:SF20">
    <property type="entry name" value="NADH-UBIQUINONE OXIDOREDUCTASE CHAIN 4"/>
    <property type="match status" value="1"/>
</dbReference>
<keyword evidence="5 16" id="KW-0813">Transport</keyword>
<comment type="function">
    <text evidence="16">Core subunit of the mitochondrial membrane respiratory chain NADH dehydrogenase (Complex I) which catalyzes electron transfer from NADH through the respiratory chain, using ubiquinone as an electron acceptor. Essential for the catalytic activity and assembly of complex I.</text>
</comment>
<evidence type="ECO:0000259" key="18">
    <source>
        <dbReference type="Pfam" id="PF01059"/>
    </source>
</evidence>
<dbReference type="InterPro" id="IPR000260">
    <property type="entry name" value="NADH4_N"/>
</dbReference>
<feature type="transmembrane region" description="Helical" evidence="16">
    <location>
        <begin position="93"/>
        <end position="111"/>
    </location>
</feature>
<accession>A0A343S7H4</accession>
<feature type="transmembrane region" description="Helical" evidence="16">
    <location>
        <begin position="310"/>
        <end position="331"/>
    </location>
</feature>
<dbReference type="GO" id="GO:0008137">
    <property type="term" value="F:NADH dehydrogenase (ubiquinone) activity"/>
    <property type="evidence" value="ECO:0007669"/>
    <property type="project" value="UniProtKB-UniRule"/>
</dbReference>
<evidence type="ECO:0000256" key="7">
    <source>
        <dbReference type="ARBA" id="ARBA00022692"/>
    </source>
</evidence>
<keyword evidence="7 16" id="KW-0812">Transmembrane</keyword>